<dbReference type="EMBL" id="CAEZZU010000163">
    <property type="protein sequence ID" value="CAB4784695.1"/>
    <property type="molecule type" value="Genomic_DNA"/>
</dbReference>
<protein>
    <submittedName>
        <fullName evidence="1">Unannotated protein</fullName>
    </submittedName>
</protein>
<sequence>MSLMTRKYELPDWLSRSATDPGQDPAAEEQRAMAMLSEVGPLIVSCVSSDLSTWLRMRSTEIAAAWLGEVSVEASTDIGAAADAATQRVSDELQEFLALDPSLQSTTPQSILRGCHVEPGQALSALGVPEVEREEFEVRSLPGDKWSLAPSDLGQISESLGPLLLAWGLAKARALRARSANG</sequence>
<proteinExistence type="predicted"/>
<gene>
    <name evidence="1" type="ORF">UFOPK2925_01064</name>
</gene>
<dbReference type="AlphaFoldDB" id="A0A6J6WMM9"/>
<name>A0A6J6WMM9_9ZZZZ</name>
<evidence type="ECO:0000313" key="1">
    <source>
        <dbReference type="EMBL" id="CAB4784695.1"/>
    </source>
</evidence>
<reference evidence="1" key="1">
    <citation type="submission" date="2020-05" db="EMBL/GenBank/DDBJ databases">
        <authorList>
            <person name="Chiriac C."/>
            <person name="Salcher M."/>
            <person name="Ghai R."/>
            <person name="Kavagutti S V."/>
        </authorList>
    </citation>
    <scope>NUCLEOTIDE SEQUENCE</scope>
</reference>
<accession>A0A6J6WMM9</accession>
<organism evidence="1">
    <name type="scientific">freshwater metagenome</name>
    <dbReference type="NCBI Taxonomy" id="449393"/>
    <lineage>
        <taxon>unclassified sequences</taxon>
        <taxon>metagenomes</taxon>
        <taxon>ecological metagenomes</taxon>
    </lineage>
</organism>